<dbReference type="GO" id="GO:0016787">
    <property type="term" value="F:hydrolase activity"/>
    <property type="evidence" value="ECO:0007669"/>
    <property type="project" value="InterPro"/>
</dbReference>
<dbReference type="Gene3D" id="3.40.50.1820">
    <property type="entry name" value="alpha/beta hydrolase"/>
    <property type="match status" value="1"/>
</dbReference>
<accession>H0R0H3</accession>
<dbReference type="STRING" id="1077974.GOEFS_059_00080"/>
<dbReference type="EMBL" id="BAEH01000059">
    <property type="protein sequence ID" value="GAB18574.1"/>
    <property type="molecule type" value="Genomic_DNA"/>
</dbReference>
<dbReference type="Proteomes" id="UP000035034">
    <property type="component" value="Unassembled WGS sequence"/>
</dbReference>
<evidence type="ECO:0000313" key="2">
    <source>
        <dbReference type="EMBL" id="GAB18574.1"/>
    </source>
</evidence>
<evidence type="ECO:0000313" key="3">
    <source>
        <dbReference type="Proteomes" id="UP000035034"/>
    </source>
</evidence>
<protein>
    <recommendedName>
        <fullName evidence="1">Alpha/beta hydrolase fold-5 domain-containing protein</fullName>
    </recommendedName>
</protein>
<gene>
    <name evidence="2" type="ORF">GOEFS_059_00080</name>
</gene>
<dbReference type="Pfam" id="PF12695">
    <property type="entry name" value="Abhydrolase_5"/>
    <property type="match status" value="1"/>
</dbReference>
<dbReference type="AlphaFoldDB" id="H0R0H3"/>
<feature type="domain" description="Alpha/beta hydrolase fold-5" evidence="1">
    <location>
        <begin position="78"/>
        <end position="181"/>
    </location>
</feature>
<dbReference type="InterPro" id="IPR029058">
    <property type="entry name" value="AB_hydrolase_fold"/>
</dbReference>
<name>H0R0H3_9ACTN</name>
<organism evidence="2 3">
    <name type="scientific">Gordonia effusa NBRC 100432</name>
    <dbReference type="NCBI Taxonomy" id="1077974"/>
    <lineage>
        <taxon>Bacteria</taxon>
        <taxon>Bacillati</taxon>
        <taxon>Actinomycetota</taxon>
        <taxon>Actinomycetes</taxon>
        <taxon>Mycobacteriales</taxon>
        <taxon>Gordoniaceae</taxon>
        <taxon>Gordonia</taxon>
    </lineage>
</organism>
<evidence type="ECO:0000259" key="1">
    <source>
        <dbReference type="Pfam" id="PF12695"/>
    </source>
</evidence>
<keyword evidence="3" id="KW-1185">Reference proteome</keyword>
<dbReference type="eggNOG" id="COG2945">
    <property type="taxonomic scope" value="Bacteria"/>
</dbReference>
<proteinExistence type="predicted"/>
<dbReference type="InterPro" id="IPR029059">
    <property type="entry name" value="AB_hydrolase_5"/>
</dbReference>
<sequence length="199" mass="21729">MLPSRRPALSILVLPGGTDFSYRPFSPLQASALRMYPFTWALRARFGSRVRVAQARYRVYGWNGQQASPMWHARAALDALAADNPGGPIVVVGHSMGGRIAAQLGSDRRVIGVVALAPWWQFADWRQIHGGAKVLALHGSSDTTTYAHRTRKGIAELAARGVDATYVEVAGGGHAMLDHIGLWQSAPIRFVKDLLRQVH</sequence>
<comment type="caution">
    <text evidence="2">The sequence shown here is derived from an EMBL/GenBank/DDBJ whole genome shotgun (WGS) entry which is preliminary data.</text>
</comment>
<dbReference type="SUPFAM" id="SSF53474">
    <property type="entry name" value="alpha/beta-Hydrolases"/>
    <property type="match status" value="1"/>
</dbReference>
<reference evidence="2 3" key="1">
    <citation type="submission" date="2011-12" db="EMBL/GenBank/DDBJ databases">
        <title>Whole genome shotgun sequence of Gordonia effusa NBRC 100432.</title>
        <authorList>
            <person name="Yoshida I."/>
            <person name="Takarada H."/>
            <person name="Hosoyama A."/>
            <person name="Tsuchikane K."/>
            <person name="Katsumata H."/>
            <person name="Yamazaki S."/>
            <person name="Fujita N."/>
        </authorList>
    </citation>
    <scope>NUCLEOTIDE SEQUENCE [LARGE SCALE GENOMIC DNA]</scope>
    <source>
        <strain evidence="2 3">NBRC 100432</strain>
    </source>
</reference>